<gene>
    <name evidence="3" type="ORF">PIB30_016660</name>
</gene>
<dbReference type="PANTHER" id="PTHR45752">
    <property type="entry name" value="LEUCINE-RICH REPEAT-CONTAINING"/>
    <property type="match status" value="1"/>
</dbReference>
<keyword evidence="1" id="KW-0611">Plant defense</keyword>
<dbReference type="InterPro" id="IPR058546">
    <property type="entry name" value="RPS4B/Roq1-like_LRR"/>
</dbReference>
<dbReference type="Pfam" id="PF23286">
    <property type="entry name" value="LRR_13"/>
    <property type="match status" value="1"/>
</dbReference>
<evidence type="ECO:0000313" key="4">
    <source>
        <dbReference type="Proteomes" id="UP001341840"/>
    </source>
</evidence>
<reference evidence="3 4" key="1">
    <citation type="journal article" date="2023" name="Plants (Basel)">
        <title>Bridging the Gap: Combining Genomics and Transcriptomics Approaches to Understand Stylosanthes scabra, an Orphan Legume from the Brazilian Caatinga.</title>
        <authorList>
            <person name="Ferreira-Neto J.R.C."/>
            <person name="da Silva M.D."/>
            <person name="Binneck E."/>
            <person name="de Melo N.F."/>
            <person name="da Silva R.H."/>
            <person name="de Melo A.L.T.M."/>
            <person name="Pandolfi V."/>
            <person name="Bustamante F.O."/>
            <person name="Brasileiro-Vidal A.C."/>
            <person name="Benko-Iseppon A.M."/>
        </authorList>
    </citation>
    <scope>NUCLEOTIDE SEQUENCE [LARGE SCALE GENOMIC DNA]</scope>
    <source>
        <tissue evidence="3">Leaves</tissue>
    </source>
</reference>
<proteinExistence type="predicted"/>
<dbReference type="EMBL" id="JASCZI010181290">
    <property type="protein sequence ID" value="MED6181133.1"/>
    <property type="molecule type" value="Genomic_DNA"/>
</dbReference>
<dbReference type="SUPFAM" id="SSF52058">
    <property type="entry name" value="L domain-like"/>
    <property type="match status" value="1"/>
</dbReference>
<protein>
    <recommendedName>
        <fullName evidence="2">Disease resistance protein RPS4B/Roq1-like leucine-rich repeats domain-containing protein</fullName>
    </recommendedName>
</protein>
<dbReference type="InterPro" id="IPR050715">
    <property type="entry name" value="LRR-SigEffector_domain"/>
</dbReference>
<evidence type="ECO:0000313" key="3">
    <source>
        <dbReference type="EMBL" id="MED6181133.1"/>
    </source>
</evidence>
<name>A0ABU6WAG6_9FABA</name>
<dbReference type="Gene3D" id="3.80.10.10">
    <property type="entry name" value="Ribonuclease Inhibitor"/>
    <property type="match status" value="2"/>
</dbReference>
<dbReference type="InterPro" id="IPR032675">
    <property type="entry name" value="LRR_dom_sf"/>
</dbReference>
<evidence type="ECO:0000256" key="1">
    <source>
        <dbReference type="ARBA" id="ARBA00022821"/>
    </source>
</evidence>
<feature type="domain" description="Disease resistance protein RPS4B/Roq1-like leucine-rich repeats" evidence="2">
    <location>
        <begin position="139"/>
        <end position="309"/>
    </location>
</feature>
<sequence length="537" mass="61203">MTNLKTLIIKNGCFSESPKHLPKSLRVLEWWKYPSENFPSDFQPEMLCILKLPNYVYPSPKLDSLSKKLVSLKVLTFDESDYLKEIPDLSSLQTLQELSFRWCTSLTTIDSSVGFLPKLTRLNANHCDKLRNFPPVIQLPSLEHLNLFGCTSLEYFPEIEGEMKNVTRLHLLCTGIKDLPFSFRNLSGLWNLCLSGHEMCKLPSVIGMMPQLLYCYIEGRGNKGRISRKVEEGFQGILTHSLPSQNLGSLHLINSNLSDEFFQLALAWFPNVKWLDLRGNNFTVLPECIQQFHFLEKLIVDDCLYLREIRGLPLNLKKFSAVNCKSLSPRAKSLLANQGLHEGRSTSFLMPVGTIPRWFEQRRSGGTCISFWFRGTKFPAKSLCVAILLKDHIPSLREVKTFLCINGKVTSLDNTGVEQLLIFNMNSLLSCCPPLGEHGWNHAEVVVVEGRDNDDKKVPSELIVKEIGMHVVKQNDTSIIQDIRFTDPYKMTQVIMMMMMLSKVLPNHKRQPLLLETCIGLWTLLFLTHTLSGTHTE</sequence>
<dbReference type="Proteomes" id="UP001341840">
    <property type="component" value="Unassembled WGS sequence"/>
</dbReference>
<evidence type="ECO:0000259" key="2">
    <source>
        <dbReference type="Pfam" id="PF23286"/>
    </source>
</evidence>
<keyword evidence="4" id="KW-1185">Reference proteome</keyword>
<dbReference type="PANTHER" id="PTHR45752:SF195">
    <property type="entry name" value="LEUCINE-RICH REPEAT (LRR) FAMILY PROTEIN-RELATED"/>
    <property type="match status" value="1"/>
</dbReference>
<organism evidence="3 4">
    <name type="scientific">Stylosanthes scabra</name>
    <dbReference type="NCBI Taxonomy" id="79078"/>
    <lineage>
        <taxon>Eukaryota</taxon>
        <taxon>Viridiplantae</taxon>
        <taxon>Streptophyta</taxon>
        <taxon>Embryophyta</taxon>
        <taxon>Tracheophyta</taxon>
        <taxon>Spermatophyta</taxon>
        <taxon>Magnoliopsida</taxon>
        <taxon>eudicotyledons</taxon>
        <taxon>Gunneridae</taxon>
        <taxon>Pentapetalae</taxon>
        <taxon>rosids</taxon>
        <taxon>fabids</taxon>
        <taxon>Fabales</taxon>
        <taxon>Fabaceae</taxon>
        <taxon>Papilionoideae</taxon>
        <taxon>50 kb inversion clade</taxon>
        <taxon>dalbergioids sensu lato</taxon>
        <taxon>Dalbergieae</taxon>
        <taxon>Pterocarpus clade</taxon>
        <taxon>Stylosanthes</taxon>
    </lineage>
</organism>
<accession>A0ABU6WAG6</accession>
<comment type="caution">
    <text evidence="3">The sequence shown here is derived from an EMBL/GenBank/DDBJ whole genome shotgun (WGS) entry which is preliminary data.</text>
</comment>